<keyword evidence="2" id="KW-1185">Reference proteome</keyword>
<reference evidence="1 2" key="1">
    <citation type="submission" date="2024-02" db="EMBL/GenBank/DDBJ databases">
        <title>Adaptive strategies in a cosmopolitan and abundant soil bacterium.</title>
        <authorList>
            <person name="Carini P."/>
        </authorList>
    </citation>
    <scope>NUCLEOTIDE SEQUENCE [LARGE SCALE GENOMIC DNA]</scope>
    <source>
        <strain evidence="1 2">AZCC 1608</strain>
    </source>
</reference>
<sequence length="37" mass="4156">MIFILVLRASRLVVPASRRQFRQQSASESTTTAMMTA</sequence>
<accession>A0ABU8B2F5</accession>
<dbReference type="Proteomes" id="UP001364224">
    <property type="component" value="Unassembled WGS sequence"/>
</dbReference>
<organism evidence="1 2">
    <name type="scientific">Bradyrhizobium algeriense</name>
    <dbReference type="NCBI Taxonomy" id="634784"/>
    <lineage>
        <taxon>Bacteria</taxon>
        <taxon>Pseudomonadati</taxon>
        <taxon>Pseudomonadota</taxon>
        <taxon>Alphaproteobacteria</taxon>
        <taxon>Hyphomicrobiales</taxon>
        <taxon>Nitrobacteraceae</taxon>
        <taxon>Bradyrhizobium</taxon>
    </lineage>
</organism>
<evidence type="ECO:0000313" key="1">
    <source>
        <dbReference type="EMBL" id="MEH2552720.1"/>
    </source>
</evidence>
<comment type="caution">
    <text evidence="1">The sequence shown here is derived from an EMBL/GenBank/DDBJ whole genome shotgun (WGS) entry which is preliminary data.</text>
</comment>
<name>A0ABU8B2F5_9BRAD</name>
<proteinExistence type="predicted"/>
<gene>
    <name evidence="1" type="ORF">V1286_000249</name>
</gene>
<protein>
    <submittedName>
        <fullName evidence="1">Uncharacterized protein</fullName>
    </submittedName>
</protein>
<evidence type="ECO:0000313" key="2">
    <source>
        <dbReference type="Proteomes" id="UP001364224"/>
    </source>
</evidence>
<dbReference type="EMBL" id="JAZHRV010000001">
    <property type="protein sequence ID" value="MEH2552720.1"/>
    <property type="molecule type" value="Genomic_DNA"/>
</dbReference>